<comment type="caution">
    <text evidence="11">The sequence shown here is derived from an EMBL/GenBank/DDBJ whole genome shotgun (WGS) entry which is preliminary data.</text>
</comment>
<keyword evidence="3" id="KW-0028">Amino-acid biosynthesis</keyword>
<dbReference type="EC" id="4.2.1.51" evidence="2"/>
<dbReference type="NCBIfam" id="NF008866">
    <property type="entry name" value="PRK11899.1"/>
    <property type="match status" value="1"/>
</dbReference>
<dbReference type="SUPFAM" id="SSF53850">
    <property type="entry name" value="Periplasmic binding protein-like II"/>
    <property type="match status" value="1"/>
</dbReference>
<keyword evidence="12" id="KW-1185">Reference proteome</keyword>
<evidence type="ECO:0000256" key="1">
    <source>
        <dbReference type="ARBA" id="ARBA00004741"/>
    </source>
</evidence>
<dbReference type="GO" id="GO:0004664">
    <property type="term" value="F:prephenate dehydratase activity"/>
    <property type="evidence" value="ECO:0007669"/>
    <property type="project" value="UniProtKB-EC"/>
</dbReference>
<evidence type="ECO:0000256" key="2">
    <source>
        <dbReference type="ARBA" id="ARBA00013147"/>
    </source>
</evidence>
<dbReference type="InterPro" id="IPR001086">
    <property type="entry name" value="Preph_deHydtase"/>
</dbReference>
<dbReference type="PROSITE" id="PS51671">
    <property type="entry name" value="ACT"/>
    <property type="match status" value="1"/>
</dbReference>
<dbReference type="PANTHER" id="PTHR21022:SF19">
    <property type="entry name" value="PREPHENATE DEHYDRATASE-RELATED"/>
    <property type="match status" value="1"/>
</dbReference>
<dbReference type="RefSeq" id="WP_184434646.1">
    <property type="nucleotide sequence ID" value="NZ_JACIGI010000013.1"/>
</dbReference>
<dbReference type="Gene3D" id="3.30.70.260">
    <property type="match status" value="1"/>
</dbReference>
<dbReference type="InterPro" id="IPR045865">
    <property type="entry name" value="ACT-like_dom_sf"/>
</dbReference>
<gene>
    <name evidence="11" type="ORF">GGD88_001902</name>
</gene>
<dbReference type="GO" id="GO:0005737">
    <property type="term" value="C:cytoplasm"/>
    <property type="evidence" value="ECO:0007669"/>
    <property type="project" value="TreeGrafter"/>
</dbReference>
<sequence>MPAPSADLQTDVSAPAPPRPAIAFQGLPGAYSHACCLAAYPDMAPLPQAAFEDVLAAVRDGKALYAMIPIDNSVAGRVADIHHLLPGSGLHIVAEHFLRVNHHLLVVPGATQADLRTVESHVHALSQCRRLIRDLGLTPVVTADTAGAARDVAARGDTTVAAIGSALSAEIYGLESLRANIEDEEHNTTRFVVMAREPVSPRADVESVTSFVFRVRNVPAALYKALGGFATNGVNMTKLESYQVGGTFVAAQFYAEVEGRPDDRPMAYALDELRFFSHEVSILGVYPAHPYRFEARRRALEAETRIWP</sequence>
<accession>A0A7W6RZM0</accession>
<dbReference type="PROSITE" id="PS00857">
    <property type="entry name" value="PREPHENATE_DEHYDR_1"/>
    <property type="match status" value="1"/>
</dbReference>
<evidence type="ECO:0000313" key="12">
    <source>
        <dbReference type="Proteomes" id="UP000555728"/>
    </source>
</evidence>
<dbReference type="Pfam" id="PF00800">
    <property type="entry name" value="PDT"/>
    <property type="match status" value="1"/>
</dbReference>
<dbReference type="InterPro" id="IPR008242">
    <property type="entry name" value="Chor_mutase/pphenate_deHydtase"/>
</dbReference>
<comment type="pathway">
    <text evidence="1">Amino-acid biosynthesis; L-phenylalanine biosynthesis; phenylpyruvate from prephenate: step 1/1.</text>
</comment>
<name>A0A7W6RZM0_9PROT</name>
<feature type="domain" description="ACT" evidence="10">
    <location>
        <begin position="210"/>
        <end position="287"/>
    </location>
</feature>
<dbReference type="AlphaFoldDB" id="A0A7W6RZM0"/>
<reference evidence="11 12" key="1">
    <citation type="submission" date="2020-08" db="EMBL/GenBank/DDBJ databases">
        <title>Genome sequencing of Purple Non-Sulfur Bacteria from various extreme environments.</title>
        <authorList>
            <person name="Mayer M."/>
        </authorList>
    </citation>
    <scope>NUCLEOTIDE SEQUENCE [LARGE SCALE GENOMIC DNA]</scope>
    <source>
        <strain evidence="11 12">JA135</strain>
    </source>
</reference>
<dbReference type="InterPro" id="IPR002912">
    <property type="entry name" value="ACT_dom"/>
</dbReference>
<dbReference type="SUPFAM" id="SSF55021">
    <property type="entry name" value="ACT-like"/>
    <property type="match status" value="1"/>
</dbReference>
<evidence type="ECO:0000256" key="8">
    <source>
        <dbReference type="PIRSR" id="PIRSR001500-2"/>
    </source>
</evidence>
<feature type="domain" description="Prephenate dehydratase" evidence="9">
    <location>
        <begin position="21"/>
        <end position="196"/>
    </location>
</feature>
<proteinExistence type="predicted"/>
<keyword evidence="6 11" id="KW-0456">Lyase</keyword>
<dbReference type="UniPathway" id="UPA00121">
    <property type="reaction ID" value="UER00345"/>
</dbReference>
<evidence type="ECO:0000256" key="6">
    <source>
        <dbReference type="ARBA" id="ARBA00023239"/>
    </source>
</evidence>
<evidence type="ECO:0000256" key="4">
    <source>
        <dbReference type="ARBA" id="ARBA00023141"/>
    </source>
</evidence>
<comment type="catalytic activity">
    <reaction evidence="7">
        <text>prephenate + H(+) = 3-phenylpyruvate + CO2 + H2O</text>
        <dbReference type="Rhea" id="RHEA:21648"/>
        <dbReference type="ChEBI" id="CHEBI:15377"/>
        <dbReference type="ChEBI" id="CHEBI:15378"/>
        <dbReference type="ChEBI" id="CHEBI:16526"/>
        <dbReference type="ChEBI" id="CHEBI:18005"/>
        <dbReference type="ChEBI" id="CHEBI:29934"/>
        <dbReference type="EC" id="4.2.1.51"/>
    </reaction>
</comment>
<evidence type="ECO:0000313" key="11">
    <source>
        <dbReference type="EMBL" id="MBB4286175.1"/>
    </source>
</evidence>
<dbReference type="Proteomes" id="UP000555728">
    <property type="component" value="Unassembled WGS sequence"/>
</dbReference>
<dbReference type="GO" id="GO:0009094">
    <property type="term" value="P:L-phenylalanine biosynthetic process"/>
    <property type="evidence" value="ECO:0007669"/>
    <property type="project" value="UniProtKB-UniPathway"/>
</dbReference>
<dbReference type="CDD" id="cd04905">
    <property type="entry name" value="ACT_CM-PDT"/>
    <property type="match status" value="1"/>
</dbReference>
<dbReference type="PIRSF" id="PIRSF001500">
    <property type="entry name" value="Chor_mut_pdt_Ppr"/>
    <property type="match status" value="1"/>
</dbReference>
<protein>
    <recommendedName>
        <fullName evidence="2">prephenate dehydratase</fullName>
        <ecNumber evidence="2">4.2.1.51</ecNumber>
    </recommendedName>
</protein>
<dbReference type="CDD" id="cd13631">
    <property type="entry name" value="PBP2_Ct-PDT_like"/>
    <property type="match status" value="1"/>
</dbReference>
<evidence type="ECO:0000259" key="9">
    <source>
        <dbReference type="PROSITE" id="PS51171"/>
    </source>
</evidence>
<evidence type="ECO:0000256" key="5">
    <source>
        <dbReference type="ARBA" id="ARBA00023222"/>
    </source>
</evidence>
<evidence type="ECO:0000256" key="3">
    <source>
        <dbReference type="ARBA" id="ARBA00022605"/>
    </source>
</evidence>
<feature type="site" description="Essential for prephenate dehydratase activity" evidence="8">
    <location>
        <position position="189"/>
    </location>
</feature>
<dbReference type="PANTHER" id="PTHR21022">
    <property type="entry name" value="PREPHENATE DEHYDRATASE P PROTEIN"/>
    <property type="match status" value="1"/>
</dbReference>
<evidence type="ECO:0000259" key="10">
    <source>
        <dbReference type="PROSITE" id="PS51671"/>
    </source>
</evidence>
<organism evidence="11 12">
    <name type="scientific">Roseospira goensis</name>
    <dbReference type="NCBI Taxonomy" id="391922"/>
    <lineage>
        <taxon>Bacteria</taxon>
        <taxon>Pseudomonadati</taxon>
        <taxon>Pseudomonadota</taxon>
        <taxon>Alphaproteobacteria</taxon>
        <taxon>Rhodospirillales</taxon>
        <taxon>Rhodospirillaceae</taxon>
        <taxon>Roseospira</taxon>
    </lineage>
</organism>
<keyword evidence="4" id="KW-0057">Aromatic amino acid biosynthesis</keyword>
<keyword evidence="5" id="KW-0584">Phenylalanine biosynthesis</keyword>
<dbReference type="Gene3D" id="3.40.190.10">
    <property type="entry name" value="Periplasmic binding protein-like II"/>
    <property type="match status" value="2"/>
</dbReference>
<dbReference type="PROSITE" id="PS51171">
    <property type="entry name" value="PREPHENATE_DEHYDR_3"/>
    <property type="match status" value="1"/>
</dbReference>
<evidence type="ECO:0000256" key="7">
    <source>
        <dbReference type="ARBA" id="ARBA00047848"/>
    </source>
</evidence>
<dbReference type="InterPro" id="IPR018528">
    <property type="entry name" value="Preph_deHydtase_CS"/>
</dbReference>
<dbReference type="EMBL" id="JACIGI010000013">
    <property type="protein sequence ID" value="MBB4286175.1"/>
    <property type="molecule type" value="Genomic_DNA"/>
</dbReference>